<keyword evidence="1" id="KW-0472">Membrane</keyword>
<accession>A0A9R1VWD7</accession>
<proteinExistence type="predicted"/>
<reference evidence="2 3" key="1">
    <citation type="journal article" date="2017" name="Nat. Commun.">
        <title>Genome assembly with in vitro proximity ligation data and whole-genome triplication in lettuce.</title>
        <authorList>
            <person name="Reyes-Chin-Wo S."/>
            <person name="Wang Z."/>
            <person name="Yang X."/>
            <person name="Kozik A."/>
            <person name="Arikit S."/>
            <person name="Song C."/>
            <person name="Xia L."/>
            <person name="Froenicke L."/>
            <person name="Lavelle D.O."/>
            <person name="Truco M.J."/>
            <person name="Xia R."/>
            <person name="Zhu S."/>
            <person name="Xu C."/>
            <person name="Xu H."/>
            <person name="Xu X."/>
            <person name="Cox K."/>
            <person name="Korf I."/>
            <person name="Meyers B.C."/>
            <person name="Michelmore R.W."/>
        </authorList>
    </citation>
    <scope>NUCLEOTIDE SEQUENCE [LARGE SCALE GENOMIC DNA]</scope>
    <source>
        <strain evidence="3">cv. Salinas</strain>
        <tissue evidence="2">Seedlings</tissue>
    </source>
</reference>
<evidence type="ECO:0000313" key="3">
    <source>
        <dbReference type="Proteomes" id="UP000235145"/>
    </source>
</evidence>
<feature type="transmembrane region" description="Helical" evidence="1">
    <location>
        <begin position="13"/>
        <end position="35"/>
    </location>
</feature>
<comment type="caution">
    <text evidence="2">The sequence shown here is derived from an EMBL/GenBank/DDBJ whole genome shotgun (WGS) entry which is preliminary data.</text>
</comment>
<evidence type="ECO:0000256" key="1">
    <source>
        <dbReference type="SAM" id="Phobius"/>
    </source>
</evidence>
<evidence type="ECO:0008006" key="4">
    <source>
        <dbReference type="Google" id="ProtNLM"/>
    </source>
</evidence>
<sequence>MILCKEVNKYMEYIIFMCFSFGLLSSLTGGMSCCFIRVGARQSDQPLVIIFSFGLVSTPAQTICMITYETRSATIALVKMVDLAGREEIASEYSPGV</sequence>
<organism evidence="2 3">
    <name type="scientific">Lactuca sativa</name>
    <name type="common">Garden lettuce</name>
    <dbReference type="NCBI Taxonomy" id="4236"/>
    <lineage>
        <taxon>Eukaryota</taxon>
        <taxon>Viridiplantae</taxon>
        <taxon>Streptophyta</taxon>
        <taxon>Embryophyta</taxon>
        <taxon>Tracheophyta</taxon>
        <taxon>Spermatophyta</taxon>
        <taxon>Magnoliopsida</taxon>
        <taxon>eudicotyledons</taxon>
        <taxon>Gunneridae</taxon>
        <taxon>Pentapetalae</taxon>
        <taxon>asterids</taxon>
        <taxon>campanulids</taxon>
        <taxon>Asterales</taxon>
        <taxon>Asteraceae</taxon>
        <taxon>Cichorioideae</taxon>
        <taxon>Cichorieae</taxon>
        <taxon>Lactucinae</taxon>
        <taxon>Lactuca</taxon>
    </lineage>
</organism>
<name>A0A9R1VWD7_LACSA</name>
<evidence type="ECO:0000313" key="2">
    <source>
        <dbReference type="EMBL" id="KAJ0212040.1"/>
    </source>
</evidence>
<keyword evidence="1" id="KW-1133">Transmembrane helix</keyword>
<dbReference type="AlphaFoldDB" id="A0A9R1VWD7"/>
<keyword evidence="1" id="KW-0812">Transmembrane</keyword>
<dbReference type="PROSITE" id="PS51257">
    <property type="entry name" value="PROKAR_LIPOPROTEIN"/>
    <property type="match status" value="1"/>
</dbReference>
<keyword evidence="3" id="KW-1185">Reference proteome</keyword>
<gene>
    <name evidence="2" type="ORF">LSAT_V11C400203590</name>
</gene>
<protein>
    <recommendedName>
        <fullName evidence="4">Kinesin motor domain-containing protein</fullName>
    </recommendedName>
</protein>
<feature type="transmembrane region" description="Helical" evidence="1">
    <location>
        <begin position="47"/>
        <end position="68"/>
    </location>
</feature>
<dbReference type="EMBL" id="NBSK02000004">
    <property type="protein sequence ID" value="KAJ0212040.1"/>
    <property type="molecule type" value="Genomic_DNA"/>
</dbReference>
<dbReference type="Proteomes" id="UP000235145">
    <property type="component" value="Unassembled WGS sequence"/>
</dbReference>